<feature type="compositionally biased region" description="Gly residues" evidence="10">
    <location>
        <begin position="14"/>
        <end position="24"/>
    </location>
</feature>
<keyword evidence="6" id="KW-0560">Oxidoreductase</keyword>
<dbReference type="Pfam" id="PF07884">
    <property type="entry name" value="VKOR"/>
    <property type="match status" value="1"/>
</dbReference>
<feature type="transmembrane region" description="Helical" evidence="11">
    <location>
        <begin position="157"/>
        <end position="177"/>
    </location>
</feature>
<organism evidence="13 14">
    <name type="scientific">Sanguibacter biliveldensis</name>
    <dbReference type="NCBI Taxonomy" id="3030830"/>
    <lineage>
        <taxon>Bacteria</taxon>
        <taxon>Bacillati</taxon>
        <taxon>Actinomycetota</taxon>
        <taxon>Actinomycetes</taxon>
        <taxon>Micrococcales</taxon>
        <taxon>Sanguibacteraceae</taxon>
        <taxon>Sanguibacter</taxon>
    </lineage>
</organism>
<evidence type="ECO:0000313" key="13">
    <source>
        <dbReference type="EMBL" id="WPF81209.1"/>
    </source>
</evidence>
<keyword evidence="5 11" id="KW-1133">Transmembrane helix</keyword>
<keyword evidence="4" id="KW-0874">Quinone</keyword>
<evidence type="ECO:0000256" key="5">
    <source>
        <dbReference type="ARBA" id="ARBA00022989"/>
    </source>
</evidence>
<sequence>MVTSTGAAAHSRGAGDGSRAGGAAGARRSGADEAELLSADVDDLTDDELSDERLAAAADAIVGFRHSDRWIFGTMLFSATLSLIAAFVLSYDAVELAANPTAVLSCDINSVISCGTVALSWQASLFGFPNAFLGMVTEPVVITIAVAALSGVRFPRWFMFTAQVVYAFGLAFALWLFSQSMWVIGALCPWCMLITVSTSLVFLTLLHYNIRENNLYLPPAAQRRVRSWVREDYDLYAGIAFVVLLATLVLVQHGTVLFS</sequence>
<dbReference type="Gene3D" id="1.20.1440.130">
    <property type="entry name" value="VKOR domain"/>
    <property type="match status" value="1"/>
</dbReference>
<evidence type="ECO:0000256" key="9">
    <source>
        <dbReference type="ARBA" id="ARBA00023284"/>
    </source>
</evidence>
<evidence type="ECO:0000259" key="12">
    <source>
        <dbReference type="SMART" id="SM00756"/>
    </source>
</evidence>
<dbReference type="KEGG" id="sbil:SANBI_002488"/>
<evidence type="ECO:0000256" key="1">
    <source>
        <dbReference type="ARBA" id="ARBA00004141"/>
    </source>
</evidence>
<keyword evidence="3 11" id="KW-0812">Transmembrane</keyword>
<dbReference type="GO" id="GO:0048038">
    <property type="term" value="F:quinone binding"/>
    <property type="evidence" value="ECO:0007669"/>
    <property type="project" value="UniProtKB-KW"/>
</dbReference>
<dbReference type="GO" id="GO:0016491">
    <property type="term" value="F:oxidoreductase activity"/>
    <property type="evidence" value="ECO:0007669"/>
    <property type="project" value="UniProtKB-KW"/>
</dbReference>
<dbReference type="EMBL" id="CP138359">
    <property type="protein sequence ID" value="WPF81209.1"/>
    <property type="molecule type" value="Genomic_DNA"/>
</dbReference>
<dbReference type="Proteomes" id="UP001304340">
    <property type="component" value="Chromosome"/>
</dbReference>
<dbReference type="InterPro" id="IPR038354">
    <property type="entry name" value="VKOR_sf"/>
</dbReference>
<accession>A0AAF0Z5U9</accession>
<gene>
    <name evidence="13" type="ORF">SANBI_002488</name>
</gene>
<evidence type="ECO:0000256" key="2">
    <source>
        <dbReference type="ARBA" id="ARBA00006214"/>
    </source>
</evidence>
<comment type="subcellular location">
    <subcellularLocation>
        <location evidence="1">Membrane</location>
        <topology evidence="1">Multi-pass membrane protein</topology>
    </subcellularLocation>
</comment>
<feature type="compositionally biased region" description="Low complexity" evidence="10">
    <location>
        <begin position="1"/>
        <end position="12"/>
    </location>
</feature>
<evidence type="ECO:0000256" key="6">
    <source>
        <dbReference type="ARBA" id="ARBA00023002"/>
    </source>
</evidence>
<feature type="transmembrane region" description="Helical" evidence="11">
    <location>
        <begin position="233"/>
        <end position="251"/>
    </location>
</feature>
<evidence type="ECO:0000256" key="10">
    <source>
        <dbReference type="SAM" id="MobiDB-lite"/>
    </source>
</evidence>
<proteinExistence type="inferred from homology"/>
<feature type="transmembrane region" description="Helical" evidence="11">
    <location>
        <begin position="183"/>
        <end position="206"/>
    </location>
</feature>
<dbReference type="InterPro" id="IPR041714">
    <property type="entry name" value="VKOR_Actinobacteria"/>
</dbReference>
<protein>
    <submittedName>
        <fullName evidence="13">Vitamin K epoxide reductase family protein</fullName>
    </submittedName>
</protein>
<evidence type="ECO:0000256" key="11">
    <source>
        <dbReference type="SAM" id="Phobius"/>
    </source>
</evidence>
<comment type="similarity">
    <text evidence="2">Belongs to the VKOR family.</text>
</comment>
<keyword evidence="14" id="KW-1185">Reference proteome</keyword>
<feature type="region of interest" description="Disordered" evidence="10">
    <location>
        <begin position="1"/>
        <end position="31"/>
    </location>
</feature>
<dbReference type="RefSeq" id="WP_319155458.1">
    <property type="nucleotide sequence ID" value="NZ_CP138359.1"/>
</dbReference>
<keyword evidence="9" id="KW-0676">Redox-active center</keyword>
<keyword evidence="7 11" id="KW-0472">Membrane</keyword>
<keyword evidence="8" id="KW-1015">Disulfide bond</keyword>
<dbReference type="GO" id="GO:0016020">
    <property type="term" value="C:membrane"/>
    <property type="evidence" value="ECO:0007669"/>
    <property type="project" value="UniProtKB-SubCell"/>
</dbReference>
<reference evidence="14" key="1">
    <citation type="submission" date="2023-11" db="EMBL/GenBank/DDBJ databases">
        <authorList>
            <person name="Helweg L.P."/>
            <person name="Kiel A."/>
            <person name="Hitz F."/>
            <person name="Ruckert-Reed C."/>
            <person name="Busche T."/>
            <person name="Kaltschmidt B."/>
            <person name="Kaltschmidt C."/>
        </authorList>
    </citation>
    <scope>NUCLEOTIDE SEQUENCE [LARGE SCALE GENOMIC DNA]</scope>
    <source>
        <strain evidence="14">4.1</strain>
    </source>
</reference>
<feature type="transmembrane region" description="Helical" evidence="11">
    <location>
        <begin position="131"/>
        <end position="150"/>
    </location>
</feature>
<dbReference type="CDD" id="cd12922">
    <property type="entry name" value="VKOR_5"/>
    <property type="match status" value="1"/>
</dbReference>
<name>A0AAF0Z5U9_9MICO</name>
<evidence type="ECO:0000256" key="8">
    <source>
        <dbReference type="ARBA" id="ARBA00023157"/>
    </source>
</evidence>
<evidence type="ECO:0000256" key="3">
    <source>
        <dbReference type="ARBA" id="ARBA00022692"/>
    </source>
</evidence>
<dbReference type="AlphaFoldDB" id="A0AAF0Z5U9"/>
<feature type="transmembrane region" description="Helical" evidence="11">
    <location>
        <begin position="70"/>
        <end position="91"/>
    </location>
</feature>
<evidence type="ECO:0000256" key="7">
    <source>
        <dbReference type="ARBA" id="ARBA00023136"/>
    </source>
</evidence>
<evidence type="ECO:0000313" key="14">
    <source>
        <dbReference type="Proteomes" id="UP001304340"/>
    </source>
</evidence>
<dbReference type="SMART" id="SM00756">
    <property type="entry name" value="VKc"/>
    <property type="match status" value="1"/>
</dbReference>
<evidence type="ECO:0000256" key="4">
    <source>
        <dbReference type="ARBA" id="ARBA00022719"/>
    </source>
</evidence>
<feature type="domain" description="Vitamin K epoxide reductase" evidence="12">
    <location>
        <begin position="68"/>
        <end position="209"/>
    </location>
</feature>
<dbReference type="InterPro" id="IPR012932">
    <property type="entry name" value="VKOR"/>
</dbReference>